<keyword evidence="3 7" id="KW-0175">Coiled coil</keyword>
<evidence type="ECO:0000256" key="5">
    <source>
        <dbReference type="ARBA" id="ARBA00023175"/>
    </source>
</evidence>
<keyword evidence="4 6" id="KW-0518">Myosin</keyword>
<feature type="binding site" evidence="6">
    <location>
        <begin position="634"/>
        <end position="641"/>
    </location>
    <ligand>
        <name>ATP</name>
        <dbReference type="ChEBI" id="CHEBI:30616"/>
    </ligand>
</feature>
<evidence type="ECO:0000256" key="7">
    <source>
        <dbReference type="SAM" id="Coils"/>
    </source>
</evidence>
<feature type="compositionally biased region" description="Basic and acidic residues" evidence="8">
    <location>
        <begin position="168"/>
        <end position="179"/>
    </location>
</feature>
<evidence type="ECO:0000313" key="10">
    <source>
        <dbReference type="EMBL" id="KAK6192211.1"/>
    </source>
</evidence>
<feature type="region of interest" description="Disordered" evidence="8">
    <location>
        <begin position="129"/>
        <end position="394"/>
    </location>
</feature>
<dbReference type="InterPro" id="IPR057772">
    <property type="entry name" value="SH3_Myo18a"/>
</dbReference>
<dbReference type="InterPro" id="IPR036961">
    <property type="entry name" value="Kinesin_motor_dom_sf"/>
</dbReference>
<dbReference type="PANTHER" id="PTHR45615">
    <property type="entry name" value="MYOSIN HEAVY CHAIN, NON-MUSCLE"/>
    <property type="match status" value="1"/>
</dbReference>
<feature type="compositionally biased region" description="Polar residues" evidence="8">
    <location>
        <begin position="297"/>
        <end position="306"/>
    </location>
</feature>
<evidence type="ECO:0000313" key="11">
    <source>
        <dbReference type="Proteomes" id="UP001347796"/>
    </source>
</evidence>
<feature type="compositionally biased region" description="Basic and acidic residues" evidence="8">
    <location>
        <begin position="384"/>
        <end position="394"/>
    </location>
</feature>
<feature type="region of interest" description="Disordered" evidence="8">
    <location>
        <begin position="1971"/>
        <end position="1991"/>
    </location>
</feature>
<dbReference type="Gene3D" id="1.20.120.720">
    <property type="entry name" value="Myosin VI head, motor domain, U50 subdomain"/>
    <property type="match status" value="1"/>
</dbReference>
<keyword evidence="1 6" id="KW-0547">Nucleotide-binding</keyword>
<dbReference type="GO" id="GO:0051015">
    <property type="term" value="F:actin filament binding"/>
    <property type="evidence" value="ECO:0007669"/>
    <property type="project" value="TreeGrafter"/>
</dbReference>
<dbReference type="Gene3D" id="4.10.270.10">
    <property type="entry name" value="Myosin, subunit A"/>
    <property type="match status" value="1"/>
</dbReference>
<dbReference type="Gene3D" id="3.40.850.10">
    <property type="entry name" value="Kinesin motor domain"/>
    <property type="match status" value="1"/>
</dbReference>
<keyword evidence="5 6" id="KW-0505">Motor protein</keyword>
<feature type="region of interest" description="Disordered" evidence="8">
    <location>
        <begin position="2057"/>
        <end position="2121"/>
    </location>
</feature>
<dbReference type="Pfam" id="PF00063">
    <property type="entry name" value="Myosin_head"/>
    <property type="match status" value="1"/>
</dbReference>
<dbReference type="GO" id="GO:0003774">
    <property type="term" value="F:cytoskeletal motor activity"/>
    <property type="evidence" value="ECO:0007669"/>
    <property type="project" value="UniProtKB-UniRule"/>
</dbReference>
<feature type="coiled-coil region" evidence="7">
    <location>
        <begin position="1486"/>
        <end position="1615"/>
    </location>
</feature>
<dbReference type="SUPFAM" id="SSF52540">
    <property type="entry name" value="P-loop containing nucleoside triphosphate hydrolases"/>
    <property type="match status" value="1"/>
</dbReference>
<protein>
    <recommendedName>
        <fullName evidence="9">Myosin motor domain-containing protein</fullName>
    </recommendedName>
</protein>
<feature type="coiled-coil region" evidence="7">
    <location>
        <begin position="1369"/>
        <end position="1459"/>
    </location>
</feature>
<organism evidence="10 11">
    <name type="scientific">Patella caerulea</name>
    <name type="common">Rayed Mediterranean limpet</name>
    <dbReference type="NCBI Taxonomy" id="87958"/>
    <lineage>
        <taxon>Eukaryota</taxon>
        <taxon>Metazoa</taxon>
        <taxon>Spiralia</taxon>
        <taxon>Lophotrochozoa</taxon>
        <taxon>Mollusca</taxon>
        <taxon>Gastropoda</taxon>
        <taxon>Patellogastropoda</taxon>
        <taxon>Patelloidea</taxon>
        <taxon>Patellidae</taxon>
        <taxon>Patella</taxon>
    </lineage>
</organism>
<dbReference type="GO" id="GO:0032982">
    <property type="term" value="C:myosin filament"/>
    <property type="evidence" value="ECO:0007669"/>
    <property type="project" value="TreeGrafter"/>
</dbReference>
<accession>A0AAN8K8F4</accession>
<dbReference type="InterPro" id="IPR027417">
    <property type="entry name" value="P-loop_NTPase"/>
</dbReference>
<feature type="compositionally biased region" description="Polar residues" evidence="8">
    <location>
        <begin position="258"/>
        <end position="272"/>
    </location>
</feature>
<dbReference type="SMART" id="SM00242">
    <property type="entry name" value="MYSc"/>
    <property type="match status" value="1"/>
</dbReference>
<evidence type="ECO:0000259" key="9">
    <source>
        <dbReference type="PROSITE" id="PS51456"/>
    </source>
</evidence>
<dbReference type="GO" id="GO:0031032">
    <property type="term" value="P:actomyosin structure organization"/>
    <property type="evidence" value="ECO:0007669"/>
    <property type="project" value="TreeGrafter"/>
</dbReference>
<dbReference type="GO" id="GO:0016460">
    <property type="term" value="C:myosin II complex"/>
    <property type="evidence" value="ECO:0007669"/>
    <property type="project" value="TreeGrafter"/>
</dbReference>
<gene>
    <name evidence="10" type="ORF">SNE40_003722</name>
</gene>
<feature type="compositionally biased region" description="Basic and acidic residues" evidence="8">
    <location>
        <begin position="312"/>
        <end position="321"/>
    </location>
</feature>
<feature type="compositionally biased region" description="Polar residues" evidence="8">
    <location>
        <begin position="1"/>
        <end position="51"/>
    </location>
</feature>
<dbReference type="PROSITE" id="PS51456">
    <property type="entry name" value="MYOSIN_MOTOR"/>
    <property type="match status" value="1"/>
</dbReference>
<feature type="coiled-coil region" evidence="7">
    <location>
        <begin position="1652"/>
        <end position="1757"/>
    </location>
</feature>
<dbReference type="Gene3D" id="1.20.5.340">
    <property type="match status" value="1"/>
</dbReference>
<feature type="compositionally biased region" description="Basic and acidic residues" evidence="8">
    <location>
        <begin position="146"/>
        <end position="156"/>
    </location>
</feature>
<evidence type="ECO:0000256" key="3">
    <source>
        <dbReference type="ARBA" id="ARBA00023054"/>
    </source>
</evidence>
<feature type="compositionally biased region" description="Polar residues" evidence="8">
    <location>
        <begin position="2082"/>
        <end position="2098"/>
    </location>
</feature>
<dbReference type="GO" id="GO:0005524">
    <property type="term" value="F:ATP binding"/>
    <property type="evidence" value="ECO:0007669"/>
    <property type="project" value="UniProtKB-UniRule"/>
</dbReference>
<evidence type="ECO:0000256" key="4">
    <source>
        <dbReference type="ARBA" id="ARBA00023123"/>
    </source>
</evidence>
<reference evidence="10 11" key="1">
    <citation type="submission" date="2024-01" db="EMBL/GenBank/DDBJ databases">
        <title>The genome of the rayed Mediterranean limpet Patella caerulea (Linnaeus, 1758).</title>
        <authorList>
            <person name="Anh-Thu Weber A."/>
            <person name="Halstead-Nussloch G."/>
        </authorList>
    </citation>
    <scope>NUCLEOTIDE SEQUENCE [LARGE SCALE GENOMIC DNA]</scope>
    <source>
        <strain evidence="10">AATW-2023a</strain>
        <tissue evidence="10">Whole specimen</tissue>
    </source>
</reference>
<proteinExistence type="inferred from homology"/>
<dbReference type="PROSITE" id="PS50096">
    <property type="entry name" value="IQ"/>
    <property type="match status" value="1"/>
</dbReference>
<dbReference type="Gene3D" id="3.30.70.1590">
    <property type="match status" value="1"/>
</dbReference>
<feature type="compositionally biased region" description="Basic and acidic residues" evidence="8">
    <location>
        <begin position="199"/>
        <end position="228"/>
    </location>
</feature>
<evidence type="ECO:0000256" key="6">
    <source>
        <dbReference type="PROSITE-ProRule" id="PRU00782"/>
    </source>
</evidence>
<feature type="compositionally biased region" description="Polar residues" evidence="8">
    <location>
        <begin position="849"/>
        <end position="870"/>
    </location>
</feature>
<dbReference type="PANTHER" id="PTHR45615:SF36">
    <property type="entry name" value="MYOSIN HEAVY CHAIN-LIKE, ISOFORM B-RELATED"/>
    <property type="match status" value="1"/>
</dbReference>
<dbReference type="Proteomes" id="UP001347796">
    <property type="component" value="Unassembled WGS sequence"/>
</dbReference>
<keyword evidence="2 6" id="KW-0067">ATP-binding</keyword>
<name>A0AAN8K8F4_PATCE</name>
<feature type="region of interest" description="Disordered" evidence="8">
    <location>
        <begin position="845"/>
        <end position="870"/>
    </location>
</feature>
<comment type="caution">
    <text evidence="6">Lacks conserved residue(s) required for the propagation of feature annotation.</text>
</comment>
<dbReference type="CDD" id="cd01386">
    <property type="entry name" value="MYSc_Myo18"/>
    <property type="match status" value="1"/>
</dbReference>
<keyword evidence="6" id="KW-0009">Actin-binding</keyword>
<feature type="compositionally biased region" description="Polar residues" evidence="8">
    <location>
        <begin position="129"/>
        <end position="145"/>
    </location>
</feature>
<feature type="region of interest" description="Disordered" evidence="8">
    <location>
        <begin position="1"/>
        <end position="73"/>
    </location>
</feature>
<dbReference type="GO" id="GO:0005737">
    <property type="term" value="C:cytoplasm"/>
    <property type="evidence" value="ECO:0007669"/>
    <property type="project" value="TreeGrafter"/>
</dbReference>
<evidence type="ECO:0000256" key="8">
    <source>
        <dbReference type="SAM" id="MobiDB-lite"/>
    </source>
</evidence>
<evidence type="ECO:0000256" key="2">
    <source>
        <dbReference type="ARBA" id="ARBA00022840"/>
    </source>
</evidence>
<dbReference type="Pfam" id="PF24556">
    <property type="entry name" value="SH3_Myosin-XVIIIa"/>
    <property type="match status" value="1"/>
</dbReference>
<dbReference type="InterPro" id="IPR001609">
    <property type="entry name" value="Myosin_head_motor_dom-like"/>
</dbReference>
<keyword evidence="11" id="KW-1185">Reference proteome</keyword>
<dbReference type="InterPro" id="IPR036064">
    <property type="entry name" value="MYSc_Myo18"/>
</dbReference>
<sequence>MKRLKVTNSGQSDQQNVKSTTGGYFQNGSNNGSEFRHSNGSHLNSTETKNGNGKPLDQFVSESEREKQVVSPSLLRRRRRLDRNSDALHEFYKHAENIRNGIARSEDNLAGFQDKPKELDQFDRSVSTTQIAPESFKQENQLKMTSDQHRHNEEKQSQPLAKSRVRKRDSMEADSEQHQKLNRKGSRESMSGRATPTHGETDRHQRLNRRTSKENLSGRETPTFRDFQRQFSNESHRHSYRGSCDSLTNRANTRRSFRGSSDSLSRKISSGRETPELYAPTFQKRENYDKPWLIHTGRTSPSPTKQKVSRKASLDEKRRSMESPVPSQPYTPDLHKRETYEKPWQSKPVSRKTSMERQNSAGSTGLSRTNSETKLRRSSSGTAKRKENSERHPDQLRIGCTSCMRRHEMQQSCESPYNKWNWHESHDSMCSLENYRYEPQDDQLDLEKLLTALHSCEEDLAESNVHKKAKSEDEAKTEKEWLDAEKVWLVHKGGFAGAYLLKPDASNPLPEGKIRIRLEASGDVLEVEEDDIEKANPPQFDRAEDLASLRYLNESSALHTLRQRFAGNLIHTYGGPSLVVINPMQSLPLYSEKLIQMLKGCKQEDMPPHVFSMAQIAHREMLSTRRDQSIIMMGRSGSGKTTNAKHIMSYLTISAGSVNSILTGEKVTAISVLTDAFGNCRTLLNTNASRFTQLFTIDFDHSGQIASASIQVMNFEKSRVVRRPEGEPTFNIFYEMLAGLDSQFRNELQLQVLNETNLFMTPLQKNDDRQKATQNWAKVIHSFGLIGVSEDEYKALISVLAAIYHLGVAGATKGNNNKAQFARPAAAQKAASLLGTTSEELSRSIFSPPGSSTLTRNTSMRVPNANDRNSINGEVTSPALEALEGFVIGLYSDVFNAVISLINRSMSSNIRTANSIIVLDSPGFQNPASCGRPAASFEDLCQNYTQERLQLLFHDLTFTLQQDRYAQEDIECDFDFVTTSPAAMVSLFDKSPQQSLLRSSNQDLRDAEKKGLLWILDEEAIYPGATEDSFMERFFSHHGEHPVRRESLLRKGAPGHTFILNHFQGTCPVQYNAAGWLKSCRENPVSRNSLVLLQDSKKHNMSQLFTSVKAPVAGMVSGSIAGMEGASSLRRVGSMRRTYMSSTAGLKKKSLCLQIKFQVDSIIETIRRTRCHFLHCMVAQNNAGLCELRGNVQNGDKTKDEQLMNVPLVRSQLRGFEILDAVRVFRQGFPDHMQFSEFRQKFEVLLQPDKRPGKNKDEKKAVTNLMDYLDIDKLNYRIGLSQVFFRPGALAQLEISRDEKITGNVTAFQALCRGHLARQKLDKLRIQHLAVSCIQRNVKKYVKIRDWEWWKLYTKIKPVLNVHKTEEDLLNKEFEIEQMKMKIEKLEKERNEYKTQCDKYENRLSELSADLVEENSTSNQATELLEAETAERMRLEKENKEIQAKLANIKRQNEKLQMEVMESRLWNASSVEMEDELDGAGDSIYKERYERMVKELEFTKKRLQQQHEEEMDSELQSRRLLEKRLHDTVEEAEEQRRLVQVARKKAQRLTEEMQDTKLHLEERMSRNNELERKQRRFDAEINMAHEDVKEEKQHREKLQKERDSLMTEKYALEQSVMRVKMDFESQLDKTERLEKELKDIIGSSSGKDDQELVALKRLKHELERKLKEQEEELDDQAGQIQHLEQAKLRIEMSIEKMKQQYNKDLEEKEEELEDMRCRTQKKLKSMEQQVEEEYEEKKRVQEEKALLERQLLELGSREPQRDIDNEKRLKRHLKKTKALLHDASTTLHKQKTADGVKSQIAQLRNKLDDAEFSSAAAIKGKKRMELEMQDLNQQIEDLSRAKQESENKCMSVLREKADLQNRIEENEEDMAEIMKKYKAAVQQQSVDHITISDQLRQIEEMSSERETLKQTVNDLSTKVTTFETSTVDKHSVTRLEGKIRELENKLQLESTSKQRLETQITRLKEHLERLQSEKEELNSSKLQTEELSKRNQKQLRELREELVDAQKREMEASQGKKELITRIEELEADQIQNQSDLKLAFKRIADLQAALEEEIDSDNDSLLLDSEDEEDDSDFDSFLENHNQSPIGRSSLSSYRTRSQGSSISDGFSSHRLPRIDDTDA</sequence>
<evidence type="ECO:0000256" key="1">
    <source>
        <dbReference type="ARBA" id="ARBA00022741"/>
    </source>
</evidence>
<dbReference type="PRINTS" id="PR00193">
    <property type="entry name" value="MYOSINHEAVY"/>
</dbReference>
<comment type="caution">
    <text evidence="10">The sequence shown here is derived from an EMBL/GenBank/DDBJ whole genome shotgun (WGS) entry which is preliminary data.</text>
</comment>
<comment type="similarity">
    <text evidence="6">Belongs to the TRAFAC class myosin-kinesin ATPase superfamily. Myosin family.</text>
</comment>
<feature type="compositionally biased region" description="Acidic residues" evidence="8">
    <location>
        <begin position="2057"/>
        <end position="2077"/>
    </location>
</feature>
<feature type="domain" description="Myosin motor" evidence="9">
    <location>
        <begin position="541"/>
        <end position="1298"/>
    </location>
</feature>
<dbReference type="Gene3D" id="1.10.10.820">
    <property type="match status" value="1"/>
</dbReference>
<feature type="compositionally biased region" description="Low complexity" evidence="8">
    <location>
        <begin position="2099"/>
        <end position="2110"/>
    </location>
</feature>
<dbReference type="EMBL" id="JAZGQO010000002">
    <property type="protein sequence ID" value="KAK6192211.1"/>
    <property type="molecule type" value="Genomic_DNA"/>
</dbReference>
<dbReference type="Gene3D" id="1.20.58.530">
    <property type="match status" value="1"/>
</dbReference>
<feature type="compositionally biased region" description="Polar residues" evidence="8">
    <location>
        <begin position="347"/>
        <end position="382"/>
    </location>
</feature>